<gene>
    <name evidence="3" type="ORF">K493DRAFT_266301</name>
</gene>
<dbReference type="GO" id="GO:0005509">
    <property type="term" value="F:calcium ion binding"/>
    <property type="evidence" value="ECO:0007669"/>
    <property type="project" value="InterPro"/>
</dbReference>
<dbReference type="InterPro" id="IPR002048">
    <property type="entry name" value="EF_hand_dom"/>
</dbReference>
<evidence type="ECO:0000313" key="3">
    <source>
        <dbReference type="EMBL" id="ORX90035.1"/>
    </source>
</evidence>
<dbReference type="STRING" id="1314790.A0A1Y1XWI9"/>
<evidence type="ECO:0000259" key="2">
    <source>
        <dbReference type="PROSITE" id="PS50222"/>
    </source>
</evidence>
<dbReference type="PROSITE" id="PS50222">
    <property type="entry name" value="EF_HAND_2"/>
    <property type="match status" value="3"/>
</dbReference>
<dbReference type="GO" id="GO:0016460">
    <property type="term" value="C:myosin II complex"/>
    <property type="evidence" value="ECO:0007669"/>
    <property type="project" value="TreeGrafter"/>
</dbReference>
<dbReference type="Gene3D" id="1.10.238.10">
    <property type="entry name" value="EF-hand"/>
    <property type="match status" value="2"/>
</dbReference>
<dbReference type="EMBL" id="MCFE01000404">
    <property type="protein sequence ID" value="ORX90035.1"/>
    <property type="molecule type" value="Genomic_DNA"/>
</dbReference>
<accession>A0A1Y1XWI9</accession>
<reference evidence="3 4" key="1">
    <citation type="submission" date="2016-07" db="EMBL/GenBank/DDBJ databases">
        <title>Pervasive Adenine N6-methylation of Active Genes in Fungi.</title>
        <authorList>
            <consortium name="DOE Joint Genome Institute"/>
            <person name="Mondo S.J."/>
            <person name="Dannebaum R.O."/>
            <person name="Kuo R.C."/>
            <person name="Labutti K."/>
            <person name="Haridas S."/>
            <person name="Kuo A."/>
            <person name="Salamov A."/>
            <person name="Ahrendt S.R."/>
            <person name="Lipzen A."/>
            <person name="Sullivan W."/>
            <person name="Andreopoulos W.B."/>
            <person name="Clum A."/>
            <person name="Lindquist E."/>
            <person name="Daum C."/>
            <person name="Ramamoorthy G.K."/>
            <person name="Gryganskyi A."/>
            <person name="Culley D."/>
            <person name="Magnuson J.K."/>
            <person name="James T.Y."/>
            <person name="O'Malley M.A."/>
            <person name="Stajich J.E."/>
            <person name="Spatafora J.W."/>
            <person name="Visel A."/>
            <person name="Grigoriev I.V."/>
        </authorList>
    </citation>
    <scope>NUCLEOTIDE SEQUENCE [LARGE SCALE GENOMIC DNA]</scope>
    <source>
        <strain evidence="3 4">CBS 931.73</strain>
    </source>
</reference>
<dbReference type="Proteomes" id="UP000193498">
    <property type="component" value="Unassembled WGS sequence"/>
</dbReference>
<comment type="caution">
    <text evidence="3">The sequence shown here is derived from an EMBL/GenBank/DDBJ whole genome shotgun (WGS) entry which is preliminary data.</text>
</comment>
<feature type="domain" description="EF-hand" evidence="2">
    <location>
        <begin position="118"/>
        <end position="150"/>
    </location>
</feature>
<evidence type="ECO:0000313" key="4">
    <source>
        <dbReference type="Proteomes" id="UP000193498"/>
    </source>
</evidence>
<proteinExistence type="predicted"/>
<feature type="domain" description="EF-hand" evidence="2">
    <location>
        <begin position="89"/>
        <end position="117"/>
    </location>
</feature>
<dbReference type="OrthoDB" id="26525at2759"/>
<dbReference type="GO" id="GO:1903475">
    <property type="term" value="P:mitotic actomyosin contractile ring assembly"/>
    <property type="evidence" value="ECO:0007669"/>
    <property type="project" value="TreeGrafter"/>
</dbReference>
<evidence type="ECO:0000256" key="1">
    <source>
        <dbReference type="ARBA" id="ARBA00022737"/>
    </source>
</evidence>
<dbReference type="FunFam" id="1.10.238.10:FF:000003">
    <property type="entry name" value="Calmodulin A"/>
    <property type="match status" value="1"/>
</dbReference>
<protein>
    <submittedName>
        <fullName evidence="3">EF-hand</fullName>
    </submittedName>
</protein>
<dbReference type="AlphaFoldDB" id="A0A1Y1XWI9"/>
<keyword evidence="4" id="KW-1185">Reference proteome</keyword>
<dbReference type="SUPFAM" id="SSF47473">
    <property type="entry name" value="EF-hand"/>
    <property type="match status" value="1"/>
</dbReference>
<organism evidence="3 4">
    <name type="scientific">Basidiobolus meristosporus CBS 931.73</name>
    <dbReference type="NCBI Taxonomy" id="1314790"/>
    <lineage>
        <taxon>Eukaryota</taxon>
        <taxon>Fungi</taxon>
        <taxon>Fungi incertae sedis</taxon>
        <taxon>Zoopagomycota</taxon>
        <taxon>Entomophthoromycotina</taxon>
        <taxon>Basidiobolomycetes</taxon>
        <taxon>Basidiobolales</taxon>
        <taxon>Basidiobolaceae</taxon>
        <taxon>Basidiobolus</taxon>
    </lineage>
</organism>
<name>A0A1Y1XWI9_9FUNG</name>
<dbReference type="InterPro" id="IPR011992">
    <property type="entry name" value="EF-hand-dom_pair"/>
</dbReference>
<dbReference type="SMART" id="SM00054">
    <property type="entry name" value="EFh"/>
    <property type="match status" value="3"/>
</dbReference>
<dbReference type="InParanoid" id="A0A1Y1XWI9"/>
<sequence length="150" mass="16579">MACIANISEQRLNEYKEVFSLHDIHGDGSIPPASVGQLLRTLGQNPTEAELNSIYSAFGGKKIDFAVFLDILYRGGGANIESAYKSSPDIFEVFNMDGSGLISIGELRYVLTTFGEQLTENEVEEFLHEVDKDNSGFVDYNAFVNLLMNN</sequence>
<dbReference type="PANTHER" id="PTHR23048">
    <property type="entry name" value="MYOSIN LIGHT CHAIN 1, 3"/>
    <property type="match status" value="1"/>
</dbReference>
<dbReference type="CDD" id="cd00051">
    <property type="entry name" value="EFh"/>
    <property type="match status" value="1"/>
</dbReference>
<dbReference type="Pfam" id="PF13499">
    <property type="entry name" value="EF-hand_7"/>
    <property type="match status" value="1"/>
</dbReference>
<dbReference type="PANTHER" id="PTHR23048:SF0">
    <property type="entry name" value="CALMODULIN LIKE 3"/>
    <property type="match status" value="1"/>
</dbReference>
<dbReference type="InterPro" id="IPR050230">
    <property type="entry name" value="CALM/Myosin/TropC-like"/>
</dbReference>
<feature type="domain" description="EF-hand" evidence="2">
    <location>
        <begin position="10"/>
        <end position="45"/>
    </location>
</feature>
<keyword evidence="1" id="KW-0677">Repeat</keyword>